<proteinExistence type="predicted"/>
<dbReference type="Gene3D" id="3.40.50.1390">
    <property type="entry name" value="Resolvase, N-terminal catalytic domain"/>
    <property type="match status" value="1"/>
</dbReference>
<dbReference type="InterPro" id="IPR006119">
    <property type="entry name" value="Resolv_N"/>
</dbReference>
<dbReference type="Pfam" id="PF13408">
    <property type="entry name" value="Zn_ribbon_recom"/>
    <property type="match status" value="1"/>
</dbReference>
<feature type="domain" description="Recombinase" evidence="2">
    <location>
        <begin position="222"/>
        <end position="330"/>
    </location>
</feature>
<evidence type="ECO:0000313" key="4">
    <source>
        <dbReference type="Proteomes" id="UP000230093"/>
    </source>
</evidence>
<dbReference type="Gene3D" id="3.90.1750.20">
    <property type="entry name" value="Putative Large Serine Recombinase, Chain B, Domain 2"/>
    <property type="match status" value="1"/>
</dbReference>
<dbReference type="SMART" id="SM00857">
    <property type="entry name" value="Resolvase"/>
    <property type="match status" value="1"/>
</dbReference>
<accession>A0A2H0WAE7</accession>
<dbReference type="Pfam" id="PF07508">
    <property type="entry name" value="Recombinase"/>
    <property type="match status" value="1"/>
</dbReference>
<dbReference type="PANTHER" id="PTHR30461:SF23">
    <property type="entry name" value="DNA RECOMBINASE-RELATED"/>
    <property type="match status" value="1"/>
</dbReference>
<comment type="caution">
    <text evidence="3">The sequence shown here is derived from an EMBL/GenBank/DDBJ whole genome shotgun (WGS) entry which is preliminary data.</text>
</comment>
<dbReference type="AlphaFoldDB" id="A0A2H0WAE7"/>
<dbReference type="PANTHER" id="PTHR30461">
    <property type="entry name" value="DNA-INVERTASE FROM LAMBDOID PROPHAGE"/>
    <property type="match status" value="1"/>
</dbReference>
<evidence type="ECO:0000259" key="1">
    <source>
        <dbReference type="PROSITE" id="PS51736"/>
    </source>
</evidence>
<dbReference type="InterPro" id="IPR050639">
    <property type="entry name" value="SSR_resolvase"/>
</dbReference>
<dbReference type="Proteomes" id="UP000230093">
    <property type="component" value="Unassembled WGS sequence"/>
</dbReference>
<dbReference type="InterPro" id="IPR036162">
    <property type="entry name" value="Resolvase-like_N_sf"/>
</dbReference>
<dbReference type="EMBL" id="PEZT01000001">
    <property type="protein sequence ID" value="PIS09644.1"/>
    <property type="molecule type" value="Genomic_DNA"/>
</dbReference>
<dbReference type="CDD" id="cd00338">
    <property type="entry name" value="Ser_Recombinase"/>
    <property type="match status" value="1"/>
</dbReference>
<name>A0A2H0WAE7_9BACT</name>
<dbReference type="Pfam" id="PF00239">
    <property type="entry name" value="Resolvase"/>
    <property type="match status" value="1"/>
</dbReference>
<evidence type="ECO:0000313" key="3">
    <source>
        <dbReference type="EMBL" id="PIS09644.1"/>
    </source>
</evidence>
<feature type="domain" description="Resolvase/invertase-type recombinase catalytic" evidence="1">
    <location>
        <begin position="69"/>
        <end position="215"/>
    </location>
</feature>
<dbReference type="InterPro" id="IPR011109">
    <property type="entry name" value="DNA_bind_recombinase_dom"/>
</dbReference>
<organism evidence="3 4">
    <name type="scientific">Candidatus Beckwithbacteria bacterium CG10_big_fil_rev_8_21_14_0_10_34_10</name>
    <dbReference type="NCBI Taxonomy" id="1974495"/>
    <lineage>
        <taxon>Bacteria</taxon>
        <taxon>Candidatus Beckwithiibacteriota</taxon>
    </lineage>
</organism>
<dbReference type="InterPro" id="IPR038109">
    <property type="entry name" value="DNA_bind_recomb_sf"/>
</dbReference>
<reference evidence="4" key="1">
    <citation type="submission" date="2017-09" db="EMBL/GenBank/DDBJ databases">
        <title>Depth-based differentiation of microbial function through sediment-hosted aquifers and enrichment of novel symbionts in the deep terrestrial subsurface.</title>
        <authorList>
            <person name="Probst A.J."/>
            <person name="Ladd B."/>
            <person name="Jarett J.K."/>
            <person name="Geller-Mcgrath D.E."/>
            <person name="Sieber C.M.K."/>
            <person name="Emerson J.B."/>
            <person name="Anantharaman K."/>
            <person name="Thomas B.C."/>
            <person name="Malmstrom R."/>
            <person name="Stieglmeier M."/>
            <person name="Klingl A."/>
            <person name="Woyke T."/>
            <person name="Ryan C.M."/>
            <person name="Banfield J.F."/>
        </authorList>
    </citation>
    <scope>NUCLEOTIDE SEQUENCE [LARGE SCALE GENOMIC DNA]</scope>
</reference>
<dbReference type="SUPFAM" id="SSF53041">
    <property type="entry name" value="Resolvase-like"/>
    <property type="match status" value="1"/>
</dbReference>
<protein>
    <recommendedName>
        <fullName evidence="5">Recombinase domain-containing protein</fullName>
    </recommendedName>
</protein>
<feature type="non-terminal residue" evidence="3">
    <location>
        <position position="437"/>
    </location>
</feature>
<evidence type="ECO:0000259" key="2">
    <source>
        <dbReference type="PROSITE" id="PS51737"/>
    </source>
</evidence>
<dbReference type="GO" id="GO:0000150">
    <property type="term" value="F:DNA strand exchange activity"/>
    <property type="evidence" value="ECO:0007669"/>
    <property type="project" value="InterPro"/>
</dbReference>
<dbReference type="InterPro" id="IPR025827">
    <property type="entry name" value="Zn_ribbon_recom_dom"/>
</dbReference>
<dbReference type="PROSITE" id="PS51737">
    <property type="entry name" value="RECOMBINASE_DNA_BIND"/>
    <property type="match status" value="1"/>
</dbReference>
<sequence length="437" mass="50641">MELVRLLGQFSRKEIESRKILIFANNFLRKPPFAILFVPTLRRDTLPKRTKRFLLYSTIIDMYNSNSQKFFLYARKSTDVEDKQVLSIEAQLVELREFAKRESLDVIEELIEKQSAKIPGRPIFNSMIERIEKEEASGILAWHPDRLARNSVDGGRIVYMIDTGKIKFLKFPQFWFDATPQGKFMLTIAFGQSKYFVDSLSENTKRGLHQKVRRGEMPGVAPVGYINDSRTKTIVVDKRKAPIVKKAFEMFATGNYRILDIADFLAENGLISKTGKCWKIDRVSKRILSNPFYYGHFLFLGEIHEGVQEPIIAKKLFDAVQLVLNKRSKPWSKPRVPKPFLGLFRCGECGMMITAEQKLKYYKHTDHHATYTYYRCTKKSKTVVCSQPYTRQEELDSQLSKMILKVSLRQDWAKDMLSKLDLEKAELAHSCGAFAQE</sequence>
<dbReference type="PROSITE" id="PS51736">
    <property type="entry name" value="RECOMBINASES_3"/>
    <property type="match status" value="1"/>
</dbReference>
<gene>
    <name evidence="3" type="ORF">COT75_00395</name>
</gene>
<evidence type="ECO:0008006" key="5">
    <source>
        <dbReference type="Google" id="ProtNLM"/>
    </source>
</evidence>
<dbReference type="GO" id="GO:0003677">
    <property type="term" value="F:DNA binding"/>
    <property type="evidence" value="ECO:0007669"/>
    <property type="project" value="InterPro"/>
</dbReference>